<organism evidence="2 3">
    <name type="scientific">Magnaporthiopsis poae (strain ATCC 64411 / 73-15)</name>
    <name type="common">Kentucky bluegrass fungus</name>
    <name type="synonym">Magnaporthe poae</name>
    <dbReference type="NCBI Taxonomy" id="644358"/>
    <lineage>
        <taxon>Eukaryota</taxon>
        <taxon>Fungi</taxon>
        <taxon>Dikarya</taxon>
        <taxon>Ascomycota</taxon>
        <taxon>Pezizomycotina</taxon>
        <taxon>Sordariomycetes</taxon>
        <taxon>Sordariomycetidae</taxon>
        <taxon>Magnaporthales</taxon>
        <taxon>Magnaporthaceae</taxon>
        <taxon>Magnaporthiopsis</taxon>
    </lineage>
</organism>
<dbReference type="EMBL" id="ADBL01002243">
    <property type="status" value="NOT_ANNOTATED_CDS"/>
    <property type="molecule type" value="Genomic_DNA"/>
</dbReference>
<reference evidence="3" key="1">
    <citation type="submission" date="2010-05" db="EMBL/GenBank/DDBJ databases">
        <title>The genome sequence of Magnaporthe poae strain ATCC 64411.</title>
        <authorList>
            <person name="Ma L.-J."/>
            <person name="Dead R."/>
            <person name="Young S."/>
            <person name="Zeng Q."/>
            <person name="Koehrsen M."/>
            <person name="Alvarado L."/>
            <person name="Berlin A."/>
            <person name="Chapman S.B."/>
            <person name="Chen Z."/>
            <person name="Freedman E."/>
            <person name="Gellesch M."/>
            <person name="Goldberg J."/>
            <person name="Griggs A."/>
            <person name="Gujja S."/>
            <person name="Heilman E.R."/>
            <person name="Heiman D."/>
            <person name="Hepburn T."/>
            <person name="Howarth C."/>
            <person name="Jen D."/>
            <person name="Larson L."/>
            <person name="Mehta T."/>
            <person name="Neiman D."/>
            <person name="Pearson M."/>
            <person name="Roberts A."/>
            <person name="Saif S."/>
            <person name="Shea T."/>
            <person name="Shenoy N."/>
            <person name="Sisk P."/>
            <person name="Stolte C."/>
            <person name="Sykes S."/>
            <person name="Walk T."/>
            <person name="White J."/>
            <person name="Yandava C."/>
            <person name="Haas B."/>
            <person name="Nusbaum C."/>
            <person name="Birren B."/>
        </authorList>
    </citation>
    <scope>NUCLEOTIDE SEQUENCE [LARGE SCALE GENOMIC DNA]</scope>
    <source>
        <strain evidence="3">ATCC 64411 / 73-15</strain>
    </source>
</reference>
<accession>A0A0C4E958</accession>
<sequence length="99" mass="11319">MPTGKISFITCNVSSTVMNGIHRRWNWFDRLCRILQGSNITFLQVPGNQLPWFMTFGPRIASGLHAMETSFLGRWPPAALRTRDRDEWRRSPADGETPG</sequence>
<reference evidence="1" key="3">
    <citation type="submission" date="2011-03" db="EMBL/GenBank/DDBJ databases">
        <title>Annotation of Magnaporthe poae ATCC 64411.</title>
        <authorList>
            <person name="Ma L.-J."/>
            <person name="Dead R."/>
            <person name="Young S.K."/>
            <person name="Zeng Q."/>
            <person name="Gargeya S."/>
            <person name="Fitzgerald M."/>
            <person name="Haas B."/>
            <person name="Abouelleil A."/>
            <person name="Alvarado L."/>
            <person name="Arachchi H.M."/>
            <person name="Berlin A."/>
            <person name="Brown A."/>
            <person name="Chapman S.B."/>
            <person name="Chen Z."/>
            <person name="Dunbar C."/>
            <person name="Freedman E."/>
            <person name="Gearin G."/>
            <person name="Gellesch M."/>
            <person name="Goldberg J."/>
            <person name="Griggs A."/>
            <person name="Gujja S."/>
            <person name="Heiman D."/>
            <person name="Howarth C."/>
            <person name="Larson L."/>
            <person name="Lui A."/>
            <person name="MacDonald P.J.P."/>
            <person name="Mehta T."/>
            <person name="Montmayeur A."/>
            <person name="Murphy C."/>
            <person name="Neiman D."/>
            <person name="Pearson M."/>
            <person name="Priest M."/>
            <person name="Roberts A."/>
            <person name="Saif S."/>
            <person name="Shea T."/>
            <person name="Shenoy N."/>
            <person name="Sisk P."/>
            <person name="Stolte C."/>
            <person name="Sykes S."/>
            <person name="Yandava C."/>
            <person name="Wortman J."/>
            <person name="Nusbaum C."/>
            <person name="Birren B."/>
        </authorList>
    </citation>
    <scope>NUCLEOTIDE SEQUENCE</scope>
    <source>
        <strain evidence="1">ATCC 64411</strain>
    </source>
</reference>
<evidence type="ECO:0000313" key="2">
    <source>
        <dbReference type="EnsemblFungi" id="MAPG_09137T0"/>
    </source>
</evidence>
<name>A0A0C4E958_MAGP6</name>
<evidence type="ECO:0000313" key="3">
    <source>
        <dbReference type="Proteomes" id="UP000011715"/>
    </source>
</evidence>
<reference evidence="1" key="2">
    <citation type="submission" date="2010-05" db="EMBL/GenBank/DDBJ databases">
        <title>The Genome Sequence of Magnaporthe poae strain ATCC 64411.</title>
        <authorList>
            <consortium name="The Broad Institute Genome Sequencing Platform"/>
            <consortium name="Broad Institute Genome Sequencing Center for Infectious Disease"/>
            <person name="Ma L.-J."/>
            <person name="Dead R."/>
            <person name="Young S."/>
            <person name="Zeng Q."/>
            <person name="Koehrsen M."/>
            <person name="Alvarado L."/>
            <person name="Berlin A."/>
            <person name="Chapman S.B."/>
            <person name="Chen Z."/>
            <person name="Freedman E."/>
            <person name="Gellesch M."/>
            <person name="Goldberg J."/>
            <person name="Griggs A."/>
            <person name="Gujja S."/>
            <person name="Heilman E.R."/>
            <person name="Heiman D."/>
            <person name="Hepburn T."/>
            <person name="Howarth C."/>
            <person name="Jen D."/>
            <person name="Larson L."/>
            <person name="Mehta T."/>
            <person name="Neiman D."/>
            <person name="Pearson M."/>
            <person name="Roberts A."/>
            <person name="Saif S."/>
            <person name="Shea T."/>
            <person name="Shenoy N."/>
            <person name="Sisk P."/>
            <person name="Stolte C."/>
            <person name="Sykes S."/>
            <person name="Walk T."/>
            <person name="White J."/>
            <person name="Yandava C."/>
            <person name="Haas B."/>
            <person name="Nusbaum C."/>
            <person name="Birren B."/>
        </authorList>
    </citation>
    <scope>NUCLEOTIDE SEQUENCE</scope>
    <source>
        <strain evidence="1">ATCC 64411</strain>
    </source>
</reference>
<dbReference type="AlphaFoldDB" id="A0A0C4E958"/>
<dbReference type="VEuPathDB" id="FungiDB:MAPG_09137"/>
<protein>
    <submittedName>
        <fullName evidence="1 2">Uncharacterized protein</fullName>
    </submittedName>
</protein>
<dbReference type="EnsemblFungi" id="MAPG_09137T0">
    <property type="protein sequence ID" value="MAPG_09137T0"/>
    <property type="gene ID" value="MAPG_09137"/>
</dbReference>
<evidence type="ECO:0000313" key="1">
    <source>
        <dbReference type="EMBL" id="KLU90173.1"/>
    </source>
</evidence>
<dbReference type="Proteomes" id="UP000011715">
    <property type="component" value="Unassembled WGS sequence"/>
</dbReference>
<reference evidence="2" key="5">
    <citation type="submission" date="2015-06" db="UniProtKB">
        <authorList>
            <consortium name="EnsemblFungi"/>
        </authorList>
    </citation>
    <scope>IDENTIFICATION</scope>
    <source>
        <strain evidence="2">ATCC 64411</strain>
    </source>
</reference>
<keyword evidence="3" id="KW-1185">Reference proteome</keyword>
<dbReference type="EMBL" id="GL876974">
    <property type="protein sequence ID" value="KLU90173.1"/>
    <property type="molecule type" value="Genomic_DNA"/>
</dbReference>
<gene>
    <name evidence="1" type="ORF">MAPG_09137</name>
</gene>
<reference evidence="2" key="4">
    <citation type="journal article" date="2015" name="G3 (Bethesda)">
        <title>Genome sequences of three phytopathogenic species of the Magnaporthaceae family of fungi.</title>
        <authorList>
            <person name="Okagaki L.H."/>
            <person name="Nunes C.C."/>
            <person name="Sailsbery J."/>
            <person name="Clay B."/>
            <person name="Brown D."/>
            <person name="John T."/>
            <person name="Oh Y."/>
            <person name="Young N."/>
            <person name="Fitzgerald M."/>
            <person name="Haas B.J."/>
            <person name="Zeng Q."/>
            <person name="Young S."/>
            <person name="Adiconis X."/>
            <person name="Fan L."/>
            <person name="Levin J.Z."/>
            <person name="Mitchell T.K."/>
            <person name="Okubara P.A."/>
            <person name="Farman M.L."/>
            <person name="Kohn L.M."/>
            <person name="Birren B."/>
            <person name="Ma L.-J."/>
            <person name="Dean R.A."/>
        </authorList>
    </citation>
    <scope>NUCLEOTIDE SEQUENCE</scope>
    <source>
        <strain evidence="2">ATCC 64411 / 73-15</strain>
    </source>
</reference>
<proteinExistence type="predicted"/>